<keyword evidence="3" id="KW-0862">Zinc</keyword>
<reference evidence="8 9" key="1">
    <citation type="journal article" date="2021" name="J. Hered.">
        <title>A chromosome-level genome assembly of the parasitoid wasp, Cotesia glomerata (Hymenoptera: Braconidae).</title>
        <authorList>
            <person name="Pinto B.J."/>
            <person name="Weis J.J."/>
            <person name="Gamble T."/>
            <person name="Ode P.J."/>
            <person name="Paul R."/>
            <person name="Zaspel J.M."/>
        </authorList>
    </citation>
    <scope>NUCLEOTIDE SEQUENCE [LARGE SCALE GENOMIC DNA]</scope>
    <source>
        <strain evidence="8">CgM1</strain>
    </source>
</reference>
<evidence type="ECO:0000256" key="1">
    <source>
        <dbReference type="ARBA" id="ARBA00022723"/>
    </source>
</evidence>
<accession>A0AAV7IZ34</accession>
<dbReference type="PROSITE" id="PS50950">
    <property type="entry name" value="ZF_THAP"/>
    <property type="match status" value="1"/>
</dbReference>
<keyword evidence="6" id="KW-0175">Coiled coil</keyword>
<dbReference type="Pfam" id="PF05485">
    <property type="entry name" value="THAP"/>
    <property type="match status" value="1"/>
</dbReference>
<evidence type="ECO:0000256" key="2">
    <source>
        <dbReference type="ARBA" id="ARBA00022771"/>
    </source>
</evidence>
<dbReference type="InterPro" id="IPR038441">
    <property type="entry name" value="THAP_Znf_sf"/>
</dbReference>
<name>A0AAV7IZ34_COTGL</name>
<evidence type="ECO:0000313" key="9">
    <source>
        <dbReference type="Proteomes" id="UP000826195"/>
    </source>
</evidence>
<evidence type="ECO:0000313" key="8">
    <source>
        <dbReference type="EMBL" id="KAH0561375.1"/>
    </source>
</evidence>
<evidence type="ECO:0000256" key="4">
    <source>
        <dbReference type="ARBA" id="ARBA00023125"/>
    </source>
</evidence>
<feature type="coiled-coil region" evidence="6">
    <location>
        <begin position="230"/>
        <end position="257"/>
    </location>
</feature>
<comment type="caution">
    <text evidence="8">The sequence shown here is derived from an EMBL/GenBank/DDBJ whole genome shotgun (WGS) entry which is preliminary data.</text>
</comment>
<organism evidence="8 9">
    <name type="scientific">Cotesia glomerata</name>
    <name type="common">Lepidopteran parasitic wasp</name>
    <name type="synonym">Apanteles glomeratus</name>
    <dbReference type="NCBI Taxonomy" id="32391"/>
    <lineage>
        <taxon>Eukaryota</taxon>
        <taxon>Metazoa</taxon>
        <taxon>Ecdysozoa</taxon>
        <taxon>Arthropoda</taxon>
        <taxon>Hexapoda</taxon>
        <taxon>Insecta</taxon>
        <taxon>Pterygota</taxon>
        <taxon>Neoptera</taxon>
        <taxon>Endopterygota</taxon>
        <taxon>Hymenoptera</taxon>
        <taxon>Apocrita</taxon>
        <taxon>Ichneumonoidea</taxon>
        <taxon>Braconidae</taxon>
        <taxon>Microgastrinae</taxon>
        <taxon>Cotesia</taxon>
    </lineage>
</organism>
<evidence type="ECO:0000256" key="3">
    <source>
        <dbReference type="ARBA" id="ARBA00022833"/>
    </source>
</evidence>
<evidence type="ECO:0000259" key="7">
    <source>
        <dbReference type="PROSITE" id="PS50950"/>
    </source>
</evidence>
<gene>
    <name evidence="8" type="ORF">KQX54_016401</name>
</gene>
<keyword evidence="4 5" id="KW-0238">DNA-binding</keyword>
<dbReference type="SUPFAM" id="SSF57716">
    <property type="entry name" value="Glucocorticoid receptor-like (DNA-binding domain)"/>
    <property type="match status" value="1"/>
</dbReference>
<dbReference type="EMBL" id="JAHXZJ010000374">
    <property type="protein sequence ID" value="KAH0561375.1"/>
    <property type="molecule type" value="Genomic_DNA"/>
</dbReference>
<evidence type="ECO:0000256" key="5">
    <source>
        <dbReference type="PROSITE-ProRule" id="PRU00309"/>
    </source>
</evidence>
<dbReference type="SMART" id="SM00980">
    <property type="entry name" value="THAP"/>
    <property type="match status" value="1"/>
</dbReference>
<dbReference type="Proteomes" id="UP000826195">
    <property type="component" value="Unassembled WGS sequence"/>
</dbReference>
<evidence type="ECO:0000256" key="6">
    <source>
        <dbReference type="SAM" id="Coils"/>
    </source>
</evidence>
<keyword evidence="9" id="KW-1185">Reference proteome</keyword>
<keyword evidence="1" id="KW-0479">Metal-binding</keyword>
<dbReference type="InterPro" id="IPR006612">
    <property type="entry name" value="THAP_Znf"/>
</dbReference>
<proteinExistence type="predicted"/>
<dbReference type="GO" id="GO:0003677">
    <property type="term" value="F:DNA binding"/>
    <property type="evidence" value="ECO:0007669"/>
    <property type="project" value="UniProtKB-UniRule"/>
</dbReference>
<protein>
    <recommendedName>
        <fullName evidence="7">THAP-type domain-containing protein</fullName>
    </recommendedName>
</protein>
<sequence length="280" mass="32556">MIICCVKDCRHKKPKDQCKLHRLPKDEKFCKEWVRRIGVEELLYKSLKDLNNVYLCSCHFTKQDYRSSKYLNPGAIPTQFSDDTHPISDEKMENFSNFIRFSTTASLEPLTNILNSKIANPRQLQTITVINNDVEQPFTEEVQKFMDIEDNTQTLFVSTVDENLTTNQPIVKRKKSSDFSTEKPSCTITPAKRLRPSALYKVKPYNLSQHLLKINTLGDSKQTYYQQSIKNDKSVELAKSNIRLKQLEQLCKSLKSSILDDLIFKIDLLVNYYDKQENLV</sequence>
<feature type="domain" description="THAP-type" evidence="7">
    <location>
        <begin position="1"/>
        <end position="80"/>
    </location>
</feature>
<dbReference type="Gene3D" id="6.20.210.20">
    <property type="entry name" value="THAP domain"/>
    <property type="match status" value="1"/>
</dbReference>
<dbReference type="GO" id="GO:0008270">
    <property type="term" value="F:zinc ion binding"/>
    <property type="evidence" value="ECO:0007669"/>
    <property type="project" value="UniProtKB-KW"/>
</dbReference>
<dbReference type="SMART" id="SM00692">
    <property type="entry name" value="DM3"/>
    <property type="match status" value="1"/>
</dbReference>
<keyword evidence="2 5" id="KW-0863">Zinc-finger</keyword>
<dbReference type="AlphaFoldDB" id="A0AAV7IZ34"/>